<evidence type="ECO:0000256" key="5">
    <source>
        <dbReference type="ARBA" id="ARBA00023163"/>
    </source>
</evidence>
<evidence type="ECO:0000259" key="6">
    <source>
        <dbReference type="SMART" id="SM00345"/>
    </source>
</evidence>
<protein>
    <submittedName>
        <fullName evidence="7">PLP-dependent aminotransferase family protein</fullName>
    </submittedName>
</protein>
<proteinExistence type="inferred from homology"/>
<comment type="similarity">
    <text evidence="1">In the C-terminal section; belongs to the class-I pyridoxal-phosphate-dependent aminotransferase family.</text>
</comment>
<evidence type="ECO:0000256" key="2">
    <source>
        <dbReference type="ARBA" id="ARBA00022898"/>
    </source>
</evidence>
<dbReference type="SUPFAM" id="SSF53383">
    <property type="entry name" value="PLP-dependent transferases"/>
    <property type="match status" value="1"/>
</dbReference>
<gene>
    <name evidence="7" type="ORF">H7993_01510</name>
</gene>
<evidence type="ECO:0000256" key="1">
    <source>
        <dbReference type="ARBA" id="ARBA00005384"/>
    </source>
</evidence>
<keyword evidence="3" id="KW-0805">Transcription regulation</keyword>
<dbReference type="GO" id="GO:0003677">
    <property type="term" value="F:DNA binding"/>
    <property type="evidence" value="ECO:0007669"/>
    <property type="project" value="UniProtKB-KW"/>
</dbReference>
<keyword evidence="2" id="KW-0663">Pyridoxal phosphate</keyword>
<dbReference type="Gene3D" id="3.40.640.10">
    <property type="entry name" value="Type I PLP-dependent aspartate aminotransferase-like (Major domain)"/>
    <property type="match status" value="1"/>
</dbReference>
<dbReference type="EMBL" id="JACMYH010000001">
    <property type="protein sequence ID" value="MBC2677054.1"/>
    <property type="molecule type" value="Genomic_DNA"/>
</dbReference>
<dbReference type="GO" id="GO:0008483">
    <property type="term" value="F:transaminase activity"/>
    <property type="evidence" value="ECO:0007669"/>
    <property type="project" value="UniProtKB-KW"/>
</dbReference>
<dbReference type="InterPro" id="IPR004839">
    <property type="entry name" value="Aminotransferase_I/II_large"/>
</dbReference>
<dbReference type="Gene3D" id="1.10.10.10">
    <property type="entry name" value="Winged helix-like DNA-binding domain superfamily/Winged helix DNA-binding domain"/>
    <property type="match status" value="1"/>
</dbReference>
<evidence type="ECO:0000313" key="7">
    <source>
        <dbReference type="EMBL" id="MBC2677054.1"/>
    </source>
</evidence>
<dbReference type="PANTHER" id="PTHR46577">
    <property type="entry name" value="HTH-TYPE TRANSCRIPTIONAL REGULATORY PROTEIN GABR"/>
    <property type="match status" value="1"/>
</dbReference>
<dbReference type="Gene3D" id="3.90.1150.10">
    <property type="entry name" value="Aspartate Aminotransferase, domain 1"/>
    <property type="match status" value="1"/>
</dbReference>
<dbReference type="InterPro" id="IPR015421">
    <property type="entry name" value="PyrdxlP-dep_Trfase_major"/>
</dbReference>
<keyword evidence="7" id="KW-0808">Transferase</keyword>
<dbReference type="GO" id="GO:0003700">
    <property type="term" value="F:DNA-binding transcription factor activity"/>
    <property type="evidence" value="ECO:0007669"/>
    <property type="project" value="InterPro"/>
</dbReference>
<dbReference type="AlphaFoldDB" id="A0A7X1KRY0"/>
<keyword evidence="8" id="KW-1185">Reference proteome</keyword>
<comment type="caution">
    <text evidence="7">The sequence shown here is derived from an EMBL/GenBank/DDBJ whole genome shotgun (WGS) entry which is preliminary data.</text>
</comment>
<dbReference type="InterPro" id="IPR051446">
    <property type="entry name" value="HTH_trans_reg/aminotransferase"/>
</dbReference>
<evidence type="ECO:0000256" key="3">
    <source>
        <dbReference type="ARBA" id="ARBA00023015"/>
    </source>
</evidence>
<reference evidence="7 8" key="1">
    <citation type="submission" date="2020-08" db="EMBL/GenBank/DDBJ databases">
        <title>Pseudomonas sp. nov.</title>
        <authorList>
            <person name="Gieschler S."/>
            <person name="Fiedler G."/>
            <person name="Brinks E."/>
            <person name="Boehnlein C."/>
            <person name="Franz C.M.A.P."/>
            <person name="Kabisch J."/>
        </authorList>
    </citation>
    <scope>NUCLEOTIDE SEQUENCE [LARGE SCALE GENOMIC DNA]</scope>
    <source>
        <strain evidence="7 8">MBT-2</strain>
    </source>
</reference>
<dbReference type="PANTHER" id="PTHR46577:SF1">
    <property type="entry name" value="HTH-TYPE TRANSCRIPTIONAL REGULATORY PROTEIN GABR"/>
    <property type="match status" value="1"/>
</dbReference>
<keyword evidence="7" id="KW-0032">Aminotransferase</keyword>
<dbReference type="SMART" id="SM00345">
    <property type="entry name" value="HTH_GNTR"/>
    <property type="match status" value="1"/>
</dbReference>
<dbReference type="SUPFAM" id="SSF46785">
    <property type="entry name" value="Winged helix' DNA-binding domain"/>
    <property type="match status" value="1"/>
</dbReference>
<dbReference type="RefSeq" id="WP_185793198.1">
    <property type="nucleotide sequence ID" value="NZ_JACMYH010000001.1"/>
</dbReference>
<dbReference type="Pfam" id="PF00392">
    <property type="entry name" value="GntR"/>
    <property type="match status" value="1"/>
</dbReference>
<keyword evidence="4" id="KW-0238">DNA-binding</keyword>
<accession>A0A7X1KRY0</accession>
<name>A0A7X1KRY0_9PSED</name>
<dbReference type="InterPro" id="IPR015424">
    <property type="entry name" value="PyrdxlP-dep_Trfase"/>
</dbReference>
<evidence type="ECO:0000256" key="4">
    <source>
        <dbReference type="ARBA" id="ARBA00023125"/>
    </source>
</evidence>
<feature type="domain" description="HTH gntR-type" evidence="6">
    <location>
        <begin position="17"/>
        <end position="76"/>
    </location>
</feature>
<dbReference type="InterPro" id="IPR000524">
    <property type="entry name" value="Tscrpt_reg_HTH_GntR"/>
</dbReference>
<dbReference type="InterPro" id="IPR036388">
    <property type="entry name" value="WH-like_DNA-bd_sf"/>
</dbReference>
<dbReference type="Proteomes" id="UP000546173">
    <property type="component" value="Unassembled WGS sequence"/>
</dbReference>
<sequence>MNGAARDKAGAFAYQGVYRYLLRLIDGIEPGLRVKLPSLRALGRTLDVSVSTVQAAYGLLEAEGRIEPIAKSGYYARGSTAFGPALVSPDLLQQVLAGACQSSVDVFSGAAPPPRTDALKTLLRFEVELARRYPAGLGSIPQPCGELELRHALAARYTRCLDHHWCADDVYIGGDLLSVLHMTWTAMQLQGAVVVVLVPCGWRILRTLQQAGARVVELALDERGRVPMQRLREVLARRQVRLMVLGASFHGPHGTCIGDADKRTIASLLERHGVWVAEDDTEGDLCFEAVLRFRELVAPQRLLIFGSLQPVFGAEAAFAYLLSRHWPSRLQQYCLQRVTAAPPLRHKALARFIGSGAYDAQLNLQREALQQQVTVFTTLLHMRLNERLQLTRSAGGACVWARARYPVDMRGVHEDLRRQRLLIAPGDIFSLQGHCHQHLRLNGCGHSAMQWERCAAALAVALKVHEV</sequence>
<evidence type="ECO:0000313" key="8">
    <source>
        <dbReference type="Proteomes" id="UP000546173"/>
    </source>
</evidence>
<keyword evidence="5" id="KW-0804">Transcription</keyword>
<organism evidence="7 8">
    <name type="scientific">Pseudomonas baltica</name>
    <dbReference type="NCBI Taxonomy" id="2762576"/>
    <lineage>
        <taxon>Bacteria</taxon>
        <taxon>Pseudomonadati</taxon>
        <taxon>Pseudomonadota</taxon>
        <taxon>Gammaproteobacteria</taxon>
        <taxon>Pseudomonadales</taxon>
        <taxon>Pseudomonadaceae</taxon>
        <taxon>Pseudomonas</taxon>
    </lineage>
</organism>
<dbReference type="InterPro" id="IPR015422">
    <property type="entry name" value="PyrdxlP-dep_Trfase_small"/>
</dbReference>
<dbReference type="GO" id="GO:0030170">
    <property type="term" value="F:pyridoxal phosphate binding"/>
    <property type="evidence" value="ECO:0007669"/>
    <property type="project" value="InterPro"/>
</dbReference>
<dbReference type="InterPro" id="IPR036390">
    <property type="entry name" value="WH_DNA-bd_sf"/>
</dbReference>
<dbReference type="Pfam" id="PF00155">
    <property type="entry name" value="Aminotran_1_2"/>
    <property type="match status" value="1"/>
</dbReference>